<reference evidence="10 11" key="2">
    <citation type="submission" date="2018-04" db="EMBL/GenBank/DDBJ databases">
        <title>Thauera lacus sp. nov., isolated from an saline lake in Inner Mongolia, China.</title>
        <authorList>
            <person name="Liang Q.-Y."/>
        </authorList>
    </citation>
    <scope>NUCLEOTIDE SEQUENCE [LARGE SCALE GENOMIC DNA]</scope>
    <source>
        <strain evidence="10 11">D20</strain>
    </source>
</reference>
<comment type="similarity">
    <text evidence="8">Belongs to the tRNA(Ile)-lysidine synthase family.</text>
</comment>
<keyword evidence="5 8" id="KW-0547">Nucleotide-binding</keyword>
<dbReference type="NCBIfam" id="TIGR02433">
    <property type="entry name" value="lysidine_TilS_C"/>
    <property type="match status" value="1"/>
</dbReference>
<dbReference type="InterPro" id="IPR012796">
    <property type="entry name" value="Lysidine-tRNA-synth_C"/>
</dbReference>
<comment type="domain">
    <text evidence="8">The N-terminal region contains the highly conserved SGGXDS motif, predicted to be a P-loop motif involved in ATP binding.</text>
</comment>
<evidence type="ECO:0000256" key="6">
    <source>
        <dbReference type="ARBA" id="ARBA00022840"/>
    </source>
</evidence>
<evidence type="ECO:0000256" key="4">
    <source>
        <dbReference type="ARBA" id="ARBA00022694"/>
    </source>
</evidence>
<dbReference type="OrthoDB" id="9807403at2"/>
<dbReference type="Pfam" id="PF09179">
    <property type="entry name" value="TilS"/>
    <property type="match status" value="1"/>
</dbReference>
<feature type="binding site" evidence="8">
    <location>
        <begin position="25"/>
        <end position="30"/>
    </location>
    <ligand>
        <name>ATP</name>
        <dbReference type="ChEBI" id="CHEBI:30616"/>
    </ligand>
</feature>
<keyword evidence="2 8" id="KW-0963">Cytoplasm</keyword>
<dbReference type="PANTHER" id="PTHR43033:SF1">
    <property type="entry name" value="TRNA(ILE)-LYSIDINE SYNTHASE-RELATED"/>
    <property type="match status" value="1"/>
</dbReference>
<dbReference type="InterPro" id="IPR012795">
    <property type="entry name" value="tRNA_Ile_lys_synt_N"/>
</dbReference>
<dbReference type="GO" id="GO:0006400">
    <property type="term" value="P:tRNA modification"/>
    <property type="evidence" value="ECO:0007669"/>
    <property type="project" value="UniProtKB-UniRule"/>
</dbReference>
<keyword evidence="3 8" id="KW-0436">Ligase</keyword>
<sequence>MRATVAARLAAAGLGSGARLCCALSGGVDSTVLLHVLAALREELGFTLLAAHVNHGLHPQAWAWQAHCAQSCAQLGVVLKVFQVEVARDAPCGLEAAARASRHAALRSVACDALLLAHHQDDQAETVLFRLLRGSGAHGAAGMVVWQPGAPAILRPLLGVRRAQIEAAAREGGLHWVEDPSNANPRHRRNALRHEVLPAMAAHFPAAVPALARAAENFAEAATLMDELAAADARLCGGQMLQRDAVLALSAARQRNLLRWLVRAAGGQAPSRARLLEVQRQLASVPPLQPLRVELGGCVCCCYRGQLWLEAATPPPPRPLRWRGETELPWCGALLRCEASVGEGLRLDRVQAAALVMVRGRWPGLSMRLAAGRPQRSFRKLCQDAGVPPWLRERLPVLMADGEAVWIAGIGVAAAWQCEDMQPGLRLSWDGVRE</sequence>
<keyword evidence="6 8" id="KW-0067">ATP-binding</keyword>
<comment type="function">
    <text evidence="8">Ligates lysine onto the cytidine present at position 34 of the AUA codon-specific tRNA(Ile) that contains the anticodon CAU, in an ATP-dependent manner. Cytidine is converted to lysidine, thus changing the amino acid specificity of the tRNA from methionine to isoleucine.</text>
</comment>
<dbReference type="InterPro" id="IPR011063">
    <property type="entry name" value="TilS/TtcA_N"/>
</dbReference>
<dbReference type="SUPFAM" id="SSF56037">
    <property type="entry name" value="PheT/TilS domain"/>
    <property type="match status" value="1"/>
</dbReference>
<dbReference type="InterPro" id="IPR014729">
    <property type="entry name" value="Rossmann-like_a/b/a_fold"/>
</dbReference>
<evidence type="ECO:0000256" key="5">
    <source>
        <dbReference type="ARBA" id="ARBA00022741"/>
    </source>
</evidence>
<evidence type="ECO:0000313" key="10">
    <source>
        <dbReference type="EMBL" id="PTD95742.1"/>
    </source>
</evidence>
<organism evidence="10 11">
    <name type="scientific">Pseudothauera lacus</name>
    <dbReference type="NCBI Taxonomy" id="2136175"/>
    <lineage>
        <taxon>Bacteria</taxon>
        <taxon>Pseudomonadati</taxon>
        <taxon>Pseudomonadota</taxon>
        <taxon>Betaproteobacteria</taxon>
        <taxon>Rhodocyclales</taxon>
        <taxon>Zoogloeaceae</taxon>
        <taxon>Pseudothauera</taxon>
    </lineage>
</organism>
<dbReference type="NCBIfam" id="TIGR02432">
    <property type="entry name" value="lysidine_TilS_N"/>
    <property type="match status" value="1"/>
</dbReference>
<dbReference type="InterPro" id="IPR012094">
    <property type="entry name" value="tRNA_Ile_lys_synt"/>
</dbReference>
<keyword evidence="11" id="KW-1185">Reference proteome</keyword>
<dbReference type="Pfam" id="PF11734">
    <property type="entry name" value="TilS_C"/>
    <property type="match status" value="1"/>
</dbReference>
<dbReference type="Gene3D" id="3.40.50.620">
    <property type="entry name" value="HUPs"/>
    <property type="match status" value="1"/>
</dbReference>
<dbReference type="SUPFAM" id="SSF52402">
    <property type="entry name" value="Adenine nucleotide alpha hydrolases-like"/>
    <property type="match status" value="1"/>
</dbReference>
<dbReference type="GO" id="GO:0005524">
    <property type="term" value="F:ATP binding"/>
    <property type="evidence" value="ECO:0007669"/>
    <property type="project" value="UniProtKB-UniRule"/>
</dbReference>
<dbReference type="GO" id="GO:0005737">
    <property type="term" value="C:cytoplasm"/>
    <property type="evidence" value="ECO:0007669"/>
    <property type="project" value="UniProtKB-SubCell"/>
</dbReference>
<comment type="caution">
    <text evidence="10">The sequence shown here is derived from an EMBL/GenBank/DDBJ whole genome shotgun (WGS) entry which is preliminary data.</text>
</comment>
<evidence type="ECO:0000313" key="11">
    <source>
        <dbReference type="Proteomes" id="UP000241193"/>
    </source>
</evidence>
<dbReference type="HAMAP" id="MF_01161">
    <property type="entry name" value="tRNA_Ile_lys_synt"/>
    <property type="match status" value="1"/>
</dbReference>
<dbReference type="SUPFAM" id="SSF82829">
    <property type="entry name" value="MesJ substrate recognition domain-like"/>
    <property type="match status" value="1"/>
</dbReference>
<evidence type="ECO:0000259" key="9">
    <source>
        <dbReference type="SMART" id="SM00977"/>
    </source>
</evidence>
<accession>A0A2T4ID87</accession>
<comment type="catalytic activity">
    <reaction evidence="7 8">
        <text>cytidine(34) in tRNA(Ile2) + L-lysine + ATP = lysidine(34) in tRNA(Ile2) + AMP + diphosphate + H(+)</text>
        <dbReference type="Rhea" id="RHEA:43744"/>
        <dbReference type="Rhea" id="RHEA-COMP:10625"/>
        <dbReference type="Rhea" id="RHEA-COMP:10670"/>
        <dbReference type="ChEBI" id="CHEBI:15378"/>
        <dbReference type="ChEBI" id="CHEBI:30616"/>
        <dbReference type="ChEBI" id="CHEBI:32551"/>
        <dbReference type="ChEBI" id="CHEBI:33019"/>
        <dbReference type="ChEBI" id="CHEBI:82748"/>
        <dbReference type="ChEBI" id="CHEBI:83665"/>
        <dbReference type="ChEBI" id="CHEBI:456215"/>
        <dbReference type="EC" id="6.3.4.19"/>
    </reaction>
</comment>
<comment type="subcellular location">
    <subcellularLocation>
        <location evidence="1 8">Cytoplasm</location>
    </subcellularLocation>
</comment>
<dbReference type="CDD" id="cd01992">
    <property type="entry name" value="TilS_N"/>
    <property type="match status" value="1"/>
</dbReference>
<evidence type="ECO:0000256" key="7">
    <source>
        <dbReference type="ARBA" id="ARBA00048539"/>
    </source>
</evidence>
<dbReference type="AlphaFoldDB" id="A0A2T4ID87"/>
<dbReference type="Proteomes" id="UP000241193">
    <property type="component" value="Unassembled WGS sequence"/>
</dbReference>
<dbReference type="Gene3D" id="1.20.59.20">
    <property type="match status" value="1"/>
</dbReference>
<feature type="domain" description="Lysidine-tRNA(Ile) synthetase C-terminal" evidence="9">
    <location>
        <begin position="356"/>
        <end position="429"/>
    </location>
</feature>
<evidence type="ECO:0000256" key="3">
    <source>
        <dbReference type="ARBA" id="ARBA00022598"/>
    </source>
</evidence>
<name>A0A2T4ID87_9RHOO</name>
<dbReference type="Pfam" id="PF01171">
    <property type="entry name" value="ATP_bind_3"/>
    <property type="match status" value="1"/>
</dbReference>
<evidence type="ECO:0000256" key="2">
    <source>
        <dbReference type="ARBA" id="ARBA00022490"/>
    </source>
</evidence>
<dbReference type="SMART" id="SM00977">
    <property type="entry name" value="TilS_C"/>
    <property type="match status" value="1"/>
</dbReference>
<evidence type="ECO:0000256" key="8">
    <source>
        <dbReference type="HAMAP-Rule" id="MF_01161"/>
    </source>
</evidence>
<dbReference type="EC" id="6.3.4.19" evidence="8"/>
<reference evidence="10 11" key="1">
    <citation type="submission" date="2018-03" db="EMBL/GenBank/DDBJ databases">
        <authorList>
            <person name="Keele B.F."/>
        </authorList>
    </citation>
    <scope>NUCLEOTIDE SEQUENCE [LARGE SCALE GENOMIC DNA]</scope>
    <source>
        <strain evidence="10 11">D20</strain>
    </source>
</reference>
<keyword evidence="4 8" id="KW-0819">tRNA processing</keyword>
<protein>
    <recommendedName>
        <fullName evidence="8">tRNA(Ile)-lysidine synthase</fullName>
        <ecNumber evidence="8">6.3.4.19</ecNumber>
    </recommendedName>
    <alternativeName>
        <fullName evidence="8">tRNA(Ile)-2-lysyl-cytidine synthase</fullName>
    </alternativeName>
    <alternativeName>
        <fullName evidence="8">tRNA(Ile)-lysidine synthetase</fullName>
    </alternativeName>
</protein>
<evidence type="ECO:0000256" key="1">
    <source>
        <dbReference type="ARBA" id="ARBA00004496"/>
    </source>
</evidence>
<proteinExistence type="inferred from homology"/>
<dbReference type="PANTHER" id="PTHR43033">
    <property type="entry name" value="TRNA(ILE)-LYSIDINE SYNTHASE-RELATED"/>
    <property type="match status" value="1"/>
</dbReference>
<dbReference type="GO" id="GO:0032267">
    <property type="term" value="F:tRNA(Ile)-lysidine synthase activity"/>
    <property type="evidence" value="ECO:0007669"/>
    <property type="project" value="UniProtKB-EC"/>
</dbReference>
<gene>
    <name evidence="8 10" type="primary">tilS</name>
    <name evidence="10" type="ORF">C8261_13305</name>
</gene>
<dbReference type="InterPro" id="IPR015262">
    <property type="entry name" value="tRNA_Ile_lys_synt_subst-bd"/>
</dbReference>
<dbReference type="EMBL" id="PZKC01000011">
    <property type="protein sequence ID" value="PTD95742.1"/>
    <property type="molecule type" value="Genomic_DNA"/>
</dbReference>